<name>A0ABS0MZ56_9SPHN</name>
<proteinExistence type="predicted"/>
<dbReference type="Gene3D" id="3.90.80.10">
    <property type="entry name" value="Inorganic pyrophosphatase"/>
    <property type="match status" value="1"/>
</dbReference>
<protein>
    <recommendedName>
        <fullName evidence="2">inorganic diphosphatase</fullName>
        <ecNumber evidence="2">3.6.1.1</ecNumber>
    </recommendedName>
</protein>
<dbReference type="SUPFAM" id="SSF50324">
    <property type="entry name" value="Inorganic pyrophosphatase"/>
    <property type="match status" value="1"/>
</dbReference>
<organism evidence="6 7">
    <name type="scientific">Aurantiacibacter sediminis</name>
    <dbReference type="NCBI Taxonomy" id="2793064"/>
    <lineage>
        <taxon>Bacteria</taxon>
        <taxon>Pseudomonadati</taxon>
        <taxon>Pseudomonadota</taxon>
        <taxon>Alphaproteobacteria</taxon>
        <taxon>Sphingomonadales</taxon>
        <taxon>Erythrobacteraceae</taxon>
        <taxon>Aurantiacibacter</taxon>
    </lineage>
</organism>
<evidence type="ECO:0000313" key="6">
    <source>
        <dbReference type="EMBL" id="MBH5320998.1"/>
    </source>
</evidence>
<dbReference type="InterPro" id="IPR008162">
    <property type="entry name" value="Pyrophosphatase"/>
</dbReference>
<dbReference type="RefSeq" id="WP_197919645.1">
    <property type="nucleotide sequence ID" value="NZ_CAWPTA010000006.1"/>
</dbReference>
<comment type="cofactor">
    <cofactor evidence="1">
        <name>Mg(2+)</name>
        <dbReference type="ChEBI" id="CHEBI:18420"/>
    </cofactor>
</comment>
<evidence type="ECO:0000256" key="4">
    <source>
        <dbReference type="ARBA" id="ARBA00022801"/>
    </source>
</evidence>
<keyword evidence="5" id="KW-0460">Magnesium</keyword>
<keyword evidence="7" id="KW-1185">Reference proteome</keyword>
<accession>A0ABS0MZ56</accession>
<dbReference type="Proteomes" id="UP000602442">
    <property type="component" value="Unassembled WGS sequence"/>
</dbReference>
<keyword evidence="3" id="KW-0479">Metal-binding</keyword>
<sequence>MIGQADIGSIPARDDNGLLQAFIECPSGSRHKVDLDKKLGVMRWALELPAGVTFPANFGFVPSTLADDGDALDVIVLAGGPLPSGSIVAVRPVAVLAMSQTENGEMVRNDRIVCVPPLCRSYGEMQDLGDLRTGLMWELGDFFRSYNHMIDRDIEVHDAEDREAAEQAVEKAITAYEHAQ</sequence>
<evidence type="ECO:0000256" key="2">
    <source>
        <dbReference type="ARBA" id="ARBA00012146"/>
    </source>
</evidence>
<dbReference type="EMBL" id="JAEANY010000001">
    <property type="protein sequence ID" value="MBH5320998.1"/>
    <property type="molecule type" value="Genomic_DNA"/>
</dbReference>
<comment type="caution">
    <text evidence="6">The sequence shown here is derived from an EMBL/GenBank/DDBJ whole genome shotgun (WGS) entry which is preliminary data.</text>
</comment>
<dbReference type="Pfam" id="PF00719">
    <property type="entry name" value="Pyrophosphatase"/>
    <property type="match status" value="1"/>
</dbReference>
<evidence type="ECO:0000256" key="1">
    <source>
        <dbReference type="ARBA" id="ARBA00001946"/>
    </source>
</evidence>
<gene>
    <name evidence="6" type="ORF">I5L03_00195</name>
</gene>
<dbReference type="EC" id="3.6.1.1" evidence="2"/>
<keyword evidence="4" id="KW-0378">Hydrolase</keyword>
<reference evidence="6 7" key="1">
    <citation type="submission" date="2020-11" db="EMBL/GenBank/DDBJ databases">
        <title>Erythrobacter sediminis sp. nov., a marine bacterium from a tidal flat of Garorim Bay.</title>
        <authorList>
            <person name="Kim D."/>
            <person name="Yoo Y."/>
            <person name="Kim J.-J."/>
        </authorList>
    </citation>
    <scope>NUCLEOTIDE SEQUENCE [LARGE SCALE GENOMIC DNA]</scope>
    <source>
        <strain evidence="6 7">JGD-13</strain>
    </source>
</reference>
<evidence type="ECO:0000256" key="5">
    <source>
        <dbReference type="ARBA" id="ARBA00022842"/>
    </source>
</evidence>
<dbReference type="InterPro" id="IPR036649">
    <property type="entry name" value="Pyrophosphatase_sf"/>
</dbReference>
<evidence type="ECO:0000256" key="3">
    <source>
        <dbReference type="ARBA" id="ARBA00022723"/>
    </source>
</evidence>
<evidence type="ECO:0000313" key="7">
    <source>
        <dbReference type="Proteomes" id="UP000602442"/>
    </source>
</evidence>
<dbReference type="PANTHER" id="PTHR10286">
    <property type="entry name" value="INORGANIC PYROPHOSPHATASE"/>
    <property type="match status" value="1"/>
</dbReference>